<dbReference type="RefSeq" id="WP_068261795.1">
    <property type="nucleotide sequence ID" value="NZ_LWSK01000028.1"/>
</dbReference>
<dbReference type="EMBL" id="VRLW01000001">
    <property type="protein sequence ID" value="KAA1262062.1"/>
    <property type="molecule type" value="Genomic_DNA"/>
</dbReference>
<keyword evidence="3" id="KW-0812">Transmembrane</keyword>
<sequence length="697" mass="76072">MRRDDIELANANGRDRPGDPWICSRSGQSDACQFGPDRSGRCPLADQCRPRRTWAGRKRRFSVAFLLVVAAVVGVLSWLPPDEDGSFGGSNTVIGQSIKPGELTTHHAQILATTNEVDRCIACHPSQQSSVLTSLVSWVPFFGAGAHDDLTQTDLCLQCHQNQFAPGTAMLAHNLPAEQRDQIRLASTGDRSRDWHDWLPSPSIDQESLDCNACHREHQGPNHSLTALSDAQCQTCHQDRFGAFATSHPEFVDWPYGRGGSISFNHQSHQNKHFPKSKLQTQDGESVPSFQCAACHQPTADGRITRAVDYQAACSACHDQSLQTEVAEGIELVSIPTLPDEVVAGLPSWPQSATGFFDGKLSPLAQLLIRSESGSPSSINTIPDQDFSRIDPNSRKEIEASKQIASQLYGLLTDLSLRGQTGMLERLSANASQRNRWTPVVQSFSPQLIDGAMSRWFDQPVELAVKANRQKKDRSVFQTVQYTDALDDELLGHDLADGDLLGGDLLEEDLLSGDDPLKPIESANPSKTNQRFDAEKMLVAGGWYRDDIRLAIRYRAGGHADPVLKATIEAAASLPNTDLARQGLFQNAAVSACLRCHVSASETPGAWKTNDLAGDSGQFTTFSHGPHLNIASLTDCVGCHRVKDGFVAESAATQSHWTHHPINDFDPILKQDCATCHTKAAAGDSCVLCHQYHIDGR</sequence>
<dbReference type="PANTHER" id="PTHR35038:SF10">
    <property type="entry name" value="HIGH-MOLECULAR-WEIGHT CYTOCHROME C"/>
    <property type="match status" value="1"/>
</dbReference>
<dbReference type="AlphaFoldDB" id="A0A5B1CNW2"/>
<evidence type="ECO:0000313" key="5">
    <source>
        <dbReference type="Proteomes" id="UP000322699"/>
    </source>
</evidence>
<comment type="caution">
    <text evidence="4">The sequence shown here is derived from an EMBL/GenBank/DDBJ whole genome shotgun (WGS) entry which is preliminary data.</text>
</comment>
<dbReference type="OrthoDB" id="9814800at2"/>
<evidence type="ECO:0000256" key="3">
    <source>
        <dbReference type="SAM" id="Phobius"/>
    </source>
</evidence>
<keyword evidence="3" id="KW-0472">Membrane</keyword>
<dbReference type="PANTHER" id="PTHR35038">
    <property type="entry name" value="DISSIMILATORY SULFITE REDUCTASE SIRA"/>
    <property type="match status" value="1"/>
</dbReference>
<dbReference type="Gene3D" id="3.90.10.10">
    <property type="entry name" value="Cytochrome C3"/>
    <property type="match status" value="1"/>
</dbReference>
<keyword evidence="3" id="KW-1133">Transmembrane helix</keyword>
<dbReference type="SUPFAM" id="SSF48695">
    <property type="entry name" value="Multiheme cytochromes"/>
    <property type="match status" value="2"/>
</dbReference>
<evidence type="ECO:0000256" key="1">
    <source>
        <dbReference type="ARBA" id="ARBA00022729"/>
    </source>
</evidence>
<keyword evidence="1" id="KW-0732">Signal</keyword>
<feature type="region of interest" description="Disordered" evidence="2">
    <location>
        <begin position="1"/>
        <end position="20"/>
    </location>
</feature>
<evidence type="ECO:0000313" key="4">
    <source>
        <dbReference type="EMBL" id="KAA1262062.1"/>
    </source>
</evidence>
<accession>A0A5B1CNW2</accession>
<reference evidence="4 5" key="1">
    <citation type="submission" date="2019-08" db="EMBL/GenBank/DDBJ databases">
        <title>Deep-cultivation of Planctomycetes and their phenomic and genomic characterization uncovers novel biology.</title>
        <authorList>
            <person name="Wiegand S."/>
            <person name="Jogler M."/>
            <person name="Boedeker C."/>
            <person name="Pinto D."/>
            <person name="Vollmers J."/>
            <person name="Rivas-Marin E."/>
            <person name="Kohn T."/>
            <person name="Peeters S.H."/>
            <person name="Heuer A."/>
            <person name="Rast P."/>
            <person name="Oberbeckmann S."/>
            <person name="Bunk B."/>
            <person name="Jeske O."/>
            <person name="Meyerdierks A."/>
            <person name="Storesund J.E."/>
            <person name="Kallscheuer N."/>
            <person name="Luecker S."/>
            <person name="Lage O.M."/>
            <person name="Pohl T."/>
            <person name="Merkel B.J."/>
            <person name="Hornburger P."/>
            <person name="Mueller R.-W."/>
            <person name="Bruemmer F."/>
            <person name="Labrenz M."/>
            <person name="Spormann A.M."/>
            <person name="Op Den Camp H."/>
            <person name="Overmann J."/>
            <person name="Amann R."/>
            <person name="Jetten M.S.M."/>
            <person name="Mascher T."/>
            <person name="Medema M.H."/>
            <person name="Devos D.P."/>
            <person name="Kaster A.-K."/>
            <person name="Ovreas L."/>
            <person name="Rohde M."/>
            <person name="Galperin M.Y."/>
            <person name="Jogler C."/>
        </authorList>
    </citation>
    <scope>NUCLEOTIDE SEQUENCE [LARGE SCALE GENOMIC DNA]</scope>
    <source>
        <strain evidence="4 5">LF1</strain>
    </source>
</reference>
<dbReference type="InterPro" id="IPR051829">
    <property type="entry name" value="Multiheme_Cytochr_ET"/>
</dbReference>
<proteinExistence type="predicted"/>
<protein>
    <submittedName>
        <fullName evidence="4">Doubled CXXCH motif protein</fullName>
    </submittedName>
</protein>
<organism evidence="4 5">
    <name type="scientific">Rubripirellula obstinata</name>
    <dbReference type="NCBI Taxonomy" id="406547"/>
    <lineage>
        <taxon>Bacteria</taxon>
        <taxon>Pseudomonadati</taxon>
        <taxon>Planctomycetota</taxon>
        <taxon>Planctomycetia</taxon>
        <taxon>Pirellulales</taxon>
        <taxon>Pirellulaceae</taxon>
        <taxon>Rubripirellula</taxon>
    </lineage>
</organism>
<dbReference type="InterPro" id="IPR036280">
    <property type="entry name" value="Multihaem_cyt_sf"/>
</dbReference>
<keyword evidence="5" id="KW-1185">Reference proteome</keyword>
<gene>
    <name evidence="4" type="ORF">LF1_46230</name>
</gene>
<evidence type="ECO:0000256" key="2">
    <source>
        <dbReference type="SAM" id="MobiDB-lite"/>
    </source>
</evidence>
<feature type="transmembrane region" description="Helical" evidence="3">
    <location>
        <begin position="61"/>
        <end position="79"/>
    </location>
</feature>
<name>A0A5B1CNW2_9BACT</name>
<dbReference type="Proteomes" id="UP000322699">
    <property type="component" value="Unassembled WGS sequence"/>
</dbReference>